<dbReference type="AlphaFoldDB" id="A0ABC8IUR1"/>
<evidence type="ECO:0000256" key="1">
    <source>
        <dbReference type="SAM" id="MobiDB-lite"/>
    </source>
</evidence>
<keyword evidence="3" id="KW-1185">Reference proteome</keyword>
<dbReference type="EMBL" id="CAKOAT010055933">
    <property type="protein sequence ID" value="CAH8301801.1"/>
    <property type="molecule type" value="Genomic_DNA"/>
</dbReference>
<proteinExistence type="predicted"/>
<dbReference type="Proteomes" id="UP001642260">
    <property type="component" value="Unassembled WGS sequence"/>
</dbReference>
<reference evidence="2 3" key="1">
    <citation type="submission" date="2022-03" db="EMBL/GenBank/DDBJ databases">
        <authorList>
            <person name="Macdonald S."/>
            <person name="Ahmed S."/>
            <person name="Newling K."/>
        </authorList>
    </citation>
    <scope>NUCLEOTIDE SEQUENCE [LARGE SCALE GENOMIC DNA]</scope>
</reference>
<name>A0ABC8IUR1_ERUVS</name>
<gene>
    <name evidence="2" type="ORF">ERUC_LOCUS3054</name>
</gene>
<feature type="region of interest" description="Disordered" evidence="1">
    <location>
        <begin position="124"/>
        <end position="150"/>
    </location>
</feature>
<accession>A0ABC8IUR1</accession>
<evidence type="ECO:0000313" key="2">
    <source>
        <dbReference type="EMBL" id="CAH8301801.1"/>
    </source>
</evidence>
<organism evidence="2 3">
    <name type="scientific">Eruca vesicaria subsp. sativa</name>
    <name type="common">Garden rocket</name>
    <name type="synonym">Eruca sativa</name>
    <dbReference type="NCBI Taxonomy" id="29727"/>
    <lineage>
        <taxon>Eukaryota</taxon>
        <taxon>Viridiplantae</taxon>
        <taxon>Streptophyta</taxon>
        <taxon>Embryophyta</taxon>
        <taxon>Tracheophyta</taxon>
        <taxon>Spermatophyta</taxon>
        <taxon>Magnoliopsida</taxon>
        <taxon>eudicotyledons</taxon>
        <taxon>Gunneridae</taxon>
        <taxon>Pentapetalae</taxon>
        <taxon>rosids</taxon>
        <taxon>malvids</taxon>
        <taxon>Brassicales</taxon>
        <taxon>Brassicaceae</taxon>
        <taxon>Brassiceae</taxon>
        <taxon>Eruca</taxon>
    </lineage>
</organism>
<protein>
    <submittedName>
        <fullName evidence="2">Uncharacterized protein</fullName>
    </submittedName>
</protein>
<comment type="caution">
    <text evidence="2">The sequence shown here is derived from an EMBL/GenBank/DDBJ whole genome shotgun (WGS) entry which is preliminary data.</text>
</comment>
<evidence type="ECO:0000313" key="3">
    <source>
        <dbReference type="Proteomes" id="UP001642260"/>
    </source>
</evidence>
<sequence length="150" mass="17044">MLDQILQPTEPALLTYDFPDYTREADDYTAPPLEIKEDGDVELFMAVRVDYVWLKIYVTFGEENIEHYRRQKDKEDGERGYMVISEEVLRGICTPGEMEILNQSSLGLGSHDIYETQNLPINIESSEDSSDLPSTLEDSVDAGGMISLKE</sequence>